<keyword evidence="1 5" id="KW-0349">Heme</keyword>
<dbReference type="InterPro" id="IPR012674">
    <property type="entry name" value="Calycin"/>
</dbReference>
<dbReference type="EMBL" id="VBSB01000010">
    <property type="protein sequence ID" value="NTY61602.1"/>
    <property type="molecule type" value="Genomic_DNA"/>
</dbReference>
<name>A0ABX2JXJ4_9MYCO</name>
<accession>A0ABX2JXJ4</accession>
<dbReference type="SUPFAM" id="SSF50814">
    <property type="entry name" value="Lipocalins"/>
    <property type="match status" value="1"/>
</dbReference>
<comment type="domain">
    <text evidence="5">Forms a 10-stranded antiparallel beta-barrel structure able to accommodate a hydrophobic ligand in its interior. In fact, this fold hosts the heme group, which is located in a wide surface cleft.</text>
</comment>
<dbReference type="RefSeq" id="WP_174399330.1">
    <property type="nucleotide sequence ID" value="NZ_VBSB01000010.1"/>
</dbReference>
<feature type="binding site" evidence="5">
    <location>
        <position position="28"/>
    </location>
    <ligand>
        <name>heme b</name>
        <dbReference type="ChEBI" id="CHEBI:60344"/>
    </ligand>
</feature>
<proteinExistence type="inferred from homology"/>
<evidence type="ECO:0000313" key="7">
    <source>
        <dbReference type="EMBL" id="NTY61602.1"/>
    </source>
</evidence>
<dbReference type="PANTHER" id="PTHR15854:SF4">
    <property type="entry name" value="PEROXYNITRITE ISOMERASE THAP4"/>
    <property type="match status" value="1"/>
</dbReference>
<keyword evidence="8" id="KW-1185">Reference proteome</keyword>
<comment type="caution">
    <text evidence="7">The sequence shown here is derived from an EMBL/GenBank/DDBJ whole genome shotgun (WGS) entry which is preliminary data.</text>
</comment>
<dbReference type="InterPro" id="IPR054873">
    <property type="entry name" value="PeroxynitIsom"/>
</dbReference>
<comment type="similarity">
    <text evidence="5">Belongs to the nitrobindin family.</text>
</comment>
<protein>
    <recommendedName>
        <fullName evidence="5">Peroxynitrite isomerase</fullName>
        <ecNumber evidence="5">5.99.-.-</ecNumber>
    </recommendedName>
    <alternativeName>
        <fullName evidence="5">Ferric nitrobindin</fullName>
        <shortName evidence="5">Nb(III)</shortName>
    </alternativeName>
</protein>
<keyword evidence="2 5" id="KW-0479">Metal-binding</keyword>
<dbReference type="HAMAP" id="MF_01297">
    <property type="entry name" value="nitrobindin"/>
    <property type="match status" value="1"/>
</dbReference>
<feature type="domain" description="THAP4-like heme-binding" evidence="6">
    <location>
        <begin position="8"/>
        <end position="158"/>
    </location>
</feature>
<comment type="cofactor">
    <cofactor evidence="5">
        <name>heme b</name>
        <dbReference type="ChEBI" id="CHEBI:60344"/>
    </cofactor>
    <text evidence="5">Binds 1 heme b group per subunit, that coordinates a highly solvent-exposed Fe(III) atom.</text>
</comment>
<evidence type="ECO:0000256" key="5">
    <source>
        <dbReference type="HAMAP-Rule" id="MF_01297"/>
    </source>
</evidence>
<evidence type="ECO:0000256" key="2">
    <source>
        <dbReference type="ARBA" id="ARBA00022723"/>
    </source>
</evidence>
<evidence type="ECO:0000259" key="6">
    <source>
        <dbReference type="Pfam" id="PF08768"/>
    </source>
</evidence>
<evidence type="ECO:0000256" key="4">
    <source>
        <dbReference type="ARBA" id="ARBA00023235"/>
    </source>
</evidence>
<evidence type="ECO:0000313" key="8">
    <source>
        <dbReference type="Proteomes" id="UP000708347"/>
    </source>
</evidence>
<dbReference type="NCBIfam" id="NF045819">
    <property type="entry name" value="PeroxynitIsom"/>
    <property type="match status" value="1"/>
</dbReference>
<reference evidence="7 8" key="1">
    <citation type="submission" date="2019-05" db="EMBL/GenBank/DDBJ databases">
        <title>Mycolicibacterium sphagni ENV482 genome assembly.</title>
        <authorList>
            <person name="Chen W."/>
            <person name="Faulkner N.W."/>
            <person name="Hyman M.R."/>
        </authorList>
    </citation>
    <scope>NUCLEOTIDE SEQUENCE [LARGE SCALE GENOMIC DNA]</scope>
    <source>
        <strain evidence="7 8">ENV482</strain>
    </source>
</reference>
<dbReference type="Pfam" id="PF08768">
    <property type="entry name" value="THAP4_heme-bd"/>
    <property type="match status" value="1"/>
</dbReference>
<comment type="catalytic activity">
    <reaction evidence="5">
        <text>peroxynitrite = nitrate</text>
        <dbReference type="Rhea" id="RHEA:63116"/>
        <dbReference type="ChEBI" id="CHEBI:17632"/>
        <dbReference type="ChEBI" id="CHEBI:25941"/>
    </reaction>
</comment>
<comment type="pathway">
    <text evidence="5">Nitrogen metabolism.</text>
</comment>
<dbReference type="Gene3D" id="2.40.128.20">
    <property type="match status" value="1"/>
</dbReference>
<dbReference type="InterPro" id="IPR045165">
    <property type="entry name" value="Nitrobindin"/>
</dbReference>
<sequence>MPELHPDVAVLAPLIGTWAGAGAGEYPTIASFGYREEIVIGHVGKPFLTYSQRTRATDDGRPLHAETGYLRVPAPGRIELVVAHPTGVTEIDEGTLVVDGDGLSIEVASTSIGLTGSAKSITALSRSFQLAGDQLTYRVAMAAVGEPLTHHLAATLRRQLE</sequence>
<keyword evidence="4 5" id="KW-0413">Isomerase</keyword>
<dbReference type="CDD" id="cd07828">
    <property type="entry name" value="lipocalin_heme-bd-THAP4-like"/>
    <property type="match status" value="1"/>
</dbReference>
<gene>
    <name evidence="7" type="ORF">FEG63_18805</name>
</gene>
<dbReference type="EC" id="5.99.-.-" evidence="5"/>
<feature type="binding site" description="axial binding residue" evidence="5">
    <location>
        <position position="151"/>
    </location>
    <ligand>
        <name>heme b</name>
        <dbReference type="ChEBI" id="CHEBI:60344"/>
    </ligand>
    <ligandPart>
        <name>Fe</name>
        <dbReference type="ChEBI" id="CHEBI:18248"/>
    </ligandPart>
</feature>
<dbReference type="PANTHER" id="PTHR15854">
    <property type="entry name" value="THAP4 PROTEIN"/>
    <property type="match status" value="1"/>
</dbReference>
<evidence type="ECO:0000256" key="1">
    <source>
        <dbReference type="ARBA" id="ARBA00022617"/>
    </source>
</evidence>
<dbReference type="InterPro" id="IPR014878">
    <property type="entry name" value="THAP4-like_heme-bd"/>
</dbReference>
<dbReference type="Proteomes" id="UP000708347">
    <property type="component" value="Unassembled WGS sequence"/>
</dbReference>
<evidence type="ECO:0000256" key="3">
    <source>
        <dbReference type="ARBA" id="ARBA00023004"/>
    </source>
</evidence>
<feature type="binding site" evidence="5">
    <location>
        <position position="119"/>
    </location>
    <ligand>
        <name>heme b</name>
        <dbReference type="ChEBI" id="CHEBI:60344"/>
    </ligand>
</feature>
<feature type="short sequence motif" description="GXWXGXG" evidence="5">
    <location>
        <begin position="16"/>
        <end position="22"/>
    </location>
</feature>
<comment type="function">
    <text evidence="5">Heme-binding protein able to scavenge peroxynitrite and to protect free L-tyrosine against peroxynitrite-mediated nitration, by acting as a peroxynitrite isomerase that converts peroxynitrite to nitrate. Therefore, this protein likely plays a role in peroxynitrite sensing and in the detoxification of reactive nitrogen and oxygen species (RNS and ROS, respectively). Is able to bind nitric oxide (NO) in vitro, but may act as a sensor of peroxynitrite levels in vivo.</text>
</comment>
<keyword evidence="3 5" id="KW-0408">Iron</keyword>
<dbReference type="InterPro" id="IPR022939">
    <property type="entry name" value="Nb(III)_bact/plant"/>
</dbReference>
<organism evidence="7 8">
    <name type="scientific">Mycolicibacterium sphagni</name>
    <dbReference type="NCBI Taxonomy" id="1786"/>
    <lineage>
        <taxon>Bacteria</taxon>
        <taxon>Bacillati</taxon>
        <taxon>Actinomycetota</taxon>
        <taxon>Actinomycetes</taxon>
        <taxon>Mycobacteriales</taxon>
        <taxon>Mycobacteriaceae</taxon>
        <taxon>Mycolicibacterium</taxon>
    </lineage>
</organism>